<comment type="caution">
    <text evidence="1">The sequence shown here is derived from an EMBL/GenBank/DDBJ whole genome shotgun (WGS) entry which is preliminary data.</text>
</comment>
<sequence>MATFEEELKRIEPTLRRLSNFSLLGKKIVIKGEENFVKDGPNIIIGNHIGAFKDIATLYKIIPRKAFYTANKMVFDKDDFNHLIRKHLKRHLKNFGLFVDLILGPMKSLFVNYVSANMSKVGAIPVDMDQGRMMAIQQCQDYLKKGRAIIALQGRGRVMKKEPNPYVSSF</sequence>
<accession>X0UHN8</accession>
<proteinExistence type="predicted"/>
<dbReference type="AlphaFoldDB" id="X0UHN8"/>
<evidence type="ECO:0000313" key="1">
    <source>
        <dbReference type="EMBL" id="GAF98821.1"/>
    </source>
</evidence>
<protein>
    <recommendedName>
        <fullName evidence="2">Phospholipid/glycerol acyltransferase domain-containing protein</fullName>
    </recommendedName>
</protein>
<gene>
    <name evidence="1" type="ORF">S01H1_26764</name>
</gene>
<dbReference type="EMBL" id="BARS01016243">
    <property type="protein sequence ID" value="GAF98821.1"/>
    <property type="molecule type" value="Genomic_DNA"/>
</dbReference>
<organism evidence="1">
    <name type="scientific">marine sediment metagenome</name>
    <dbReference type="NCBI Taxonomy" id="412755"/>
    <lineage>
        <taxon>unclassified sequences</taxon>
        <taxon>metagenomes</taxon>
        <taxon>ecological metagenomes</taxon>
    </lineage>
</organism>
<name>X0UHN8_9ZZZZ</name>
<evidence type="ECO:0008006" key="2">
    <source>
        <dbReference type="Google" id="ProtNLM"/>
    </source>
</evidence>
<reference evidence="1" key="1">
    <citation type="journal article" date="2014" name="Front. Microbiol.">
        <title>High frequency of phylogenetically diverse reductive dehalogenase-homologous genes in deep subseafloor sedimentary metagenomes.</title>
        <authorList>
            <person name="Kawai M."/>
            <person name="Futagami T."/>
            <person name="Toyoda A."/>
            <person name="Takaki Y."/>
            <person name="Nishi S."/>
            <person name="Hori S."/>
            <person name="Arai W."/>
            <person name="Tsubouchi T."/>
            <person name="Morono Y."/>
            <person name="Uchiyama I."/>
            <person name="Ito T."/>
            <person name="Fujiyama A."/>
            <person name="Inagaki F."/>
            <person name="Takami H."/>
        </authorList>
    </citation>
    <scope>NUCLEOTIDE SEQUENCE</scope>
    <source>
        <strain evidence="1">Expedition CK06-06</strain>
    </source>
</reference>
<feature type="non-terminal residue" evidence="1">
    <location>
        <position position="170"/>
    </location>
</feature>
<dbReference type="SUPFAM" id="SSF69593">
    <property type="entry name" value="Glycerol-3-phosphate (1)-acyltransferase"/>
    <property type="match status" value="1"/>
</dbReference>